<dbReference type="EMBL" id="CP147244">
    <property type="protein sequence ID" value="WYK02117.1"/>
    <property type="molecule type" value="Genomic_DNA"/>
</dbReference>
<evidence type="ECO:0000313" key="1">
    <source>
        <dbReference type="EMBL" id="WYK02117.1"/>
    </source>
</evidence>
<evidence type="ECO:0000313" key="2">
    <source>
        <dbReference type="Proteomes" id="UP000194948"/>
    </source>
</evidence>
<gene>
    <name evidence="1" type="ORF">A5821_003260</name>
</gene>
<dbReference type="Gene3D" id="3.10.450.130">
    <property type="entry name" value="folded 79 residue fragment of lin0334 like domains"/>
    <property type="match status" value="1"/>
</dbReference>
<keyword evidence="2" id="KW-1185">Reference proteome</keyword>
<accession>A0AAQ3WBI4</accession>
<sequence length="130" mass="14964">MNKKVVLVLGIIITLCLVIGGKNYMDKQQEKETQEKQSAEQKIALYIVQNYEGVRKIEFKKLTQTNETGFWHLSADINNINKLNFSMRNLSSANKPTIRSNPDTFHLKERSKKGDEDLMNVEVLYSEGNQ</sequence>
<protein>
    <submittedName>
        <fullName evidence="1">Uncharacterized protein</fullName>
    </submittedName>
</protein>
<dbReference type="Proteomes" id="UP000194948">
    <property type="component" value="Chromosome"/>
</dbReference>
<name>A0AAQ3WBI4_9ENTE</name>
<dbReference type="AlphaFoldDB" id="A0AAQ3WBI4"/>
<reference evidence="1" key="1">
    <citation type="submission" date="2017-05" db="EMBL/GenBank/DDBJ databases">
        <authorList>
            <consortium name="The Broad Institute Genomics Platform"/>
            <consortium name="The Broad Institute Genomic Center for Infectious Diseases"/>
            <person name="Earl A."/>
            <person name="Manson A."/>
            <person name="Schwartman J."/>
            <person name="Gilmore M."/>
            <person name="Abouelleil A."/>
            <person name="Cao P."/>
            <person name="Chapman S."/>
            <person name="Cusick C."/>
            <person name="Shea T."/>
            <person name="Young S."/>
            <person name="Neafsey D."/>
            <person name="Nusbaum C."/>
            <person name="Birren B."/>
        </authorList>
    </citation>
    <scope>NUCLEOTIDE SEQUENCE</scope>
    <source>
        <strain evidence="1">7F3_DIV0205</strain>
    </source>
</reference>
<proteinExistence type="predicted"/>
<dbReference type="RefSeq" id="WP_086312011.1">
    <property type="nucleotide sequence ID" value="NZ_CP147244.1"/>
</dbReference>
<organism evidence="1 2">
    <name type="scientific">Candidatus Enterococcus palustris</name>
    <dbReference type="NCBI Taxonomy" id="1834189"/>
    <lineage>
        <taxon>Bacteria</taxon>
        <taxon>Bacillati</taxon>
        <taxon>Bacillota</taxon>
        <taxon>Bacilli</taxon>
        <taxon>Lactobacillales</taxon>
        <taxon>Enterococcaceae</taxon>
        <taxon>Enterococcus</taxon>
    </lineage>
</organism>
<reference evidence="1" key="2">
    <citation type="submission" date="2024-03" db="EMBL/GenBank/DDBJ databases">
        <title>The Genome Sequence of Enterococcus sp. DIV0205d.</title>
        <authorList>
            <consortium name="The Broad Institute Genomics Platform"/>
            <consortium name="The Broad Institute Microbial Omics Core"/>
            <consortium name="The Broad Institute Genomic Center for Infectious Diseases"/>
            <person name="Earl A."/>
            <person name="Manson A."/>
            <person name="Gilmore M."/>
            <person name="Schwartman J."/>
            <person name="Shea T."/>
            <person name="Abouelleil A."/>
            <person name="Cao P."/>
            <person name="Chapman S."/>
            <person name="Cusick C."/>
            <person name="Young S."/>
            <person name="Neafsey D."/>
            <person name="Nusbaum C."/>
            <person name="Birren B."/>
        </authorList>
    </citation>
    <scope>NUCLEOTIDE SEQUENCE</scope>
    <source>
        <strain evidence="1">7F3_DIV0205</strain>
    </source>
</reference>